<keyword evidence="1" id="KW-1185">Reference proteome</keyword>
<proteinExistence type="predicted"/>
<dbReference type="AlphaFoldDB" id="A0A915KL96"/>
<organism evidence="1 2">
    <name type="scientific">Romanomermis culicivorax</name>
    <name type="common">Nematode worm</name>
    <dbReference type="NCBI Taxonomy" id="13658"/>
    <lineage>
        <taxon>Eukaryota</taxon>
        <taxon>Metazoa</taxon>
        <taxon>Ecdysozoa</taxon>
        <taxon>Nematoda</taxon>
        <taxon>Enoplea</taxon>
        <taxon>Dorylaimia</taxon>
        <taxon>Mermithida</taxon>
        <taxon>Mermithoidea</taxon>
        <taxon>Mermithidae</taxon>
        <taxon>Romanomermis</taxon>
    </lineage>
</organism>
<protein>
    <submittedName>
        <fullName evidence="2">Uncharacterized protein</fullName>
    </submittedName>
</protein>
<evidence type="ECO:0000313" key="2">
    <source>
        <dbReference type="WBParaSite" id="nRc.2.0.1.t38590-RA"/>
    </source>
</evidence>
<evidence type="ECO:0000313" key="1">
    <source>
        <dbReference type="Proteomes" id="UP000887565"/>
    </source>
</evidence>
<dbReference type="Proteomes" id="UP000887565">
    <property type="component" value="Unplaced"/>
</dbReference>
<reference evidence="2" key="1">
    <citation type="submission" date="2022-11" db="UniProtKB">
        <authorList>
            <consortium name="WormBaseParasite"/>
        </authorList>
    </citation>
    <scope>IDENTIFICATION</scope>
</reference>
<accession>A0A915KL96</accession>
<name>A0A915KL96_ROMCU</name>
<sequence length="100" mass="11683">MIDAWMLMKASSKTKKELYNRYSSTNKMCDPLETSAKEKHCLENGPADWFIVLDVSWFNESNKLQNLATTKSTFEKQTFLVDQLINFLSKTETARPRKNR</sequence>
<dbReference type="WBParaSite" id="nRc.2.0.1.t38590-RA">
    <property type="protein sequence ID" value="nRc.2.0.1.t38590-RA"/>
    <property type="gene ID" value="nRc.2.0.1.g38590"/>
</dbReference>